<feature type="transmembrane region" description="Helical" evidence="2">
    <location>
        <begin position="6"/>
        <end position="24"/>
    </location>
</feature>
<dbReference type="PANTHER" id="PTHR32251:SF17">
    <property type="entry name" value="STEROID 5-ALPHA REDUCTASE C-TERMINAL DOMAIN-CONTAINING PROTEIN"/>
    <property type="match status" value="1"/>
</dbReference>
<name>A0AAJ0U713_9GAMM</name>
<gene>
    <name evidence="3" type="ORF">CKO40_18665</name>
</gene>
<dbReference type="Proteomes" id="UP001296776">
    <property type="component" value="Unassembled WGS sequence"/>
</dbReference>
<reference evidence="3" key="1">
    <citation type="submission" date="2017-08" db="EMBL/GenBank/DDBJ databases">
        <authorList>
            <person name="Imhoff J.F."/>
            <person name="Rahn T."/>
            <person name="Kuenzel S."/>
            <person name="Neulinger S.C."/>
        </authorList>
    </citation>
    <scope>NUCLEOTIDE SEQUENCE</scope>
    <source>
        <strain evidence="3">DSM 11080</strain>
    </source>
</reference>
<evidence type="ECO:0008006" key="5">
    <source>
        <dbReference type="Google" id="ProtNLM"/>
    </source>
</evidence>
<comment type="caution">
    <text evidence="3">The sequence shown here is derived from an EMBL/GenBank/DDBJ whole genome shotgun (WGS) entry which is preliminary data.</text>
</comment>
<accession>A0AAJ0U713</accession>
<protein>
    <recommendedName>
        <fullName evidence="5">DUF1295 domain-containing protein</fullName>
    </recommendedName>
</protein>
<dbReference type="EMBL" id="NRSJ01000043">
    <property type="protein sequence ID" value="MBK1706515.1"/>
    <property type="molecule type" value="Genomic_DNA"/>
</dbReference>
<reference evidence="3" key="2">
    <citation type="journal article" date="2020" name="Microorganisms">
        <title>Osmotic Adaptation and Compatible Solute Biosynthesis of Phototrophic Bacteria as Revealed from Genome Analyses.</title>
        <authorList>
            <person name="Imhoff J.F."/>
            <person name="Rahn T."/>
            <person name="Kunzel S."/>
            <person name="Keller A."/>
            <person name="Neulinger S.C."/>
        </authorList>
    </citation>
    <scope>NUCLEOTIDE SEQUENCE</scope>
    <source>
        <strain evidence="3">DSM 11080</strain>
    </source>
</reference>
<feature type="transmembrane region" description="Helical" evidence="2">
    <location>
        <begin position="210"/>
        <end position="229"/>
    </location>
</feature>
<evidence type="ECO:0000256" key="2">
    <source>
        <dbReference type="SAM" id="Phobius"/>
    </source>
</evidence>
<sequence>MFNLEIYASGLAVALLLAVAGWLLSIPRQDVTIVDSLWPAFFVVMTLVYISLAPPLAFRAVILLFVVTVWATRLSVSITLRNRGQPEDRRYQALRAEHEPGFRLKSLYLVFGMQATLAWIISLPLLGALFGTEPLDWLDYAAVLLWLIGFGIETIADQQLAAFKADPANRNRVLDRGLWRYSRHPNYFGEFCIWWAFYLFALSAGAWWSVIGPLLVTLLLLRIAGIRLLEQDIVERRPAYRDYTRRTNAFFPGPPRHPPSSPHQLGDLR</sequence>
<dbReference type="AlphaFoldDB" id="A0AAJ0U713"/>
<feature type="region of interest" description="Disordered" evidence="1">
    <location>
        <begin position="246"/>
        <end position="269"/>
    </location>
</feature>
<dbReference type="InterPro" id="IPR010721">
    <property type="entry name" value="UstE-like"/>
</dbReference>
<feature type="compositionally biased region" description="Pro residues" evidence="1">
    <location>
        <begin position="252"/>
        <end position="261"/>
    </location>
</feature>
<evidence type="ECO:0000313" key="4">
    <source>
        <dbReference type="Proteomes" id="UP001296776"/>
    </source>
</evidence>
<dbReference type="PROSITE" id="PS50244">
    <property type="entry name" value="S5A_REDUCTASE"/>
    <property type="match status" value="1"/>
</dbReference>
<dbReference type="PANTHER" id="PTHR32251">
    <property type="entry name" value="3-OXO-5-ALPHA-STEROID 4-DEHYDROGENASE"/>
    <property type="match status" value="1"/>
</dbReference>
<dbReference type="GO" id="GO:0016020">
    <property type="term" value="C:membrane"/>
    <property type="evidence" value="ECO:0007669"/>
    <property type="project" value="TreeGrafter"/>
</dbReference>
<keyword evidence="2" id="KW-0812">Transmembrane</keyword>
<dbReference type="Gene3D" id="1.20.120.1630">
    <property type="match status" value="1"/>
</dbReference>
<organism evidence="3 4">
    <name type="scientific">Halochromatium glycolicum</name>
    <dbReference type="NCBI Taxonomy" id="85075"/>
    <lineage>
        <taxon>Bacteria</taxon>
        <taxon>Pseudomonadati</taxon>
        <taxon>Pseudomonadota</taxon>
        <taxon>Gammaproteobacteria</taxon>
        <taxon>Chromatiales</taxon>
        <taxon>Chromatiaceae</taxon>
        <taxon>Halochromatium</taxon>
    </lineage>
</organism>
<evidence type="ECO:0000313" key="3">
    <source>
        <dbReference type="EMBL" id="MBK1706515.1"/>
    </source>
</evidence>
<keyword evidence="2" id="KW-1133">Transmembrane helix</keyword>
<keyword evidence="2" id="KW-0472">Membrane</keyword>
<dbReference type="Pfam" id="PF06966">
    <property type="entry name" value="DUF1295"/>
    <property type="match status" value="1"/>
</dbReference>
<feature type="transmembrane region" description="Helical" evidence="2">
    <location>
        <begin position="107"/>
        <end position="131"/>
    </location>
</feature>
<proteinExistence type="predicted"/>
<keyword evidence="4" id="KW-1185">Reference proteome</keyword>
<evidence type="ECO:0000256" key="1">
    <source>
        <dbReference type="SAM" id="MobiDB-lite"/>
    </source>
</evidence>
<dbReference type="RefSeq" id="WP_200347966.1">
    <property type="nucleotide sequence ID" value="NZ_NRSJ01000043.1"/>
</dbReference>